<keyword evidence="2" id="KW-1185">Reference proteome</keyword>
<accession>A0ACC3TGG3</accession>
<dbReference type="Proteomes" id="UP001489719">
    <property type="component" value="Unassembled WGS sequence"/>
</dbReference>
<evidence type="ECO:0000313" key="1">
    <source>
        <dbReference type="EMBL" id="KAK9319977.1"/>
    </source>
</evidence>
<protein>
    <submittedName>
        <fullName evidence="1">Uncharacterized protein</fullName>
    </submittedName>
</protein>
<proteinExistence type="predicted"/>
<evidence type="ECO:0000313" key="2">
    <source>
        <dbReference type="Proteomes" id="UP001489719"/>
    </source>
</evidence>
<reference evidence="2" key="1">
    <citation type="journal article" date="2024" name="Front. Bioeng. Biotechnol.">
        <title>Genome-scale model development and genomic sequencing of the oleaginous clade Lipomyces.</title>
        <authorList>
            <person name="Czajka J.J."/>
            <person name="Han Y."/>
            <person name="Kim J."/>
            <person name="Mondo S.J."/>
            <person name="Hofstad B.A."/>
            <person name="Robles A."/>
            <person name="Haridas S."/>
            <person name="Riley R."/>
            <person name="LaButti K."/>
            <person name="Pangilinan J."/>
            <person name="Andreopoulos W."/>
            <person name="Lipzen A."/>
            <person name="Yan J."/>
            <person name="Wang M."/>
            <person name="Ng V."/>
            <person name="Grigoriev I.V."/>
            <person name="Spatafora J.W."/>
            <person name="Magnuson J.K."/>
            <person name="Baker S.E."/>
            <person name="Pomraning K.R."/>
        </authorList>
    </citation>
    <scope>NUCLEOTIDE SEQUENCE [LARGE SCALE GENOMIC DNA]</scope>
    <source>
        <strain evidence="2">CBS 10300</strain>
    </source>
</reference>
<organism evidence="1 2">
    <name type="scientific">Lipomyces orientalis</name>
    <dbReference type="NCBI Taxonomy" id="1233043"/>
    <lineage>
        <taxon>Eukaryota</taxon>
        <taxon>Fungi</taxon>
        <taxon>Dikarya</taxon>
        <taxon>Ascomycota</taxon>
        <taxon>Saccharomycotina</taxon>
        <taxon>Lipomycetes</taxon>
        <taxon>Lipomycetales</taxon>
        <taxon>Lipomycetaceae</taxon>
        <taxon>Lipomyces</taxon>
    </lineage>
</organism>
<gene>
    <name evidence="1" type="ORF">V1517DRAFT_330823</name>
</gene>
<sequence length="76" mass="8521">MSGVRISVEQLFGLVLNNWAYNGYKYGLRQQATPVAAFYLVSVLLTNIKTCLEQRNEVSLSFGCTPPSLEDYLSLE</sequence>
<dbReference type="EMBL" id="MU970151">
    <property type="protein sequence ID" value="KAK9319977.1"/>
    <property type="molecule type" value="Genomic_DNA"/>
</dbReference>
<name>A0ACC3TGG3_9ASCO</name>
<comment type="caution">
    <text evidence="1">The sequence shown here is derived from an EMBL/GenBank/DDBJ whole genome shotgun (WGS) entry which is preliminary data.</text>
</comment>